<reference evidence="1 2" key="1">
    <citation type="submission" date="2023-08" db="EMBL/GenBank/DDBJ databases">
        <authorList>
            <person name="Folkvardsen B D."/>
            <person name="Norman A."/>
        </authorList>
    </citation>
    <scope>NUCLEOTIDE SEQUENCE [LARGE SCALE GENOMIC DNA]</scope>
    <source>
        <strain evidence="1 2">Mu0053</strain>
    </source>
</reference>
<keyword evidence="2" id="KW-1185">Reference proteome</keyword>
<evidence type="ECO:0000313" key="1">
    <source>
        <dbReference type="EMBL" id="CAJ1494629.1"/>
    </source>
</evidence>
<organism evidence="1 2">
    <name type="scientific">[Mycobacterium] burgundiense</name>
    <dbReference type="NCBI Taxonomy" id="3064286"/>
    <lineage>
        <taxon>Bacteria</taxon>
        <taxon>Bacillati</taxon>
        <taxon>Actinomycetota</taxon>
        <taxon>Actinomycetes</taxon>
        <taxon>Mycobacteriales</taxon>
        <taxon>Mycobacteriaceae</taxon>
        <taxon>Mycolicibacterium</taxon>
    </lineage>
</organism>
<protein>
    <submittedName>
        <fullName evidence="1">Uncharacterized protein</fullName>
    </submittedName>
</protein>
<dbReference type="Proteomes" id="UP001190465">
    <property type="component" value="Chromosome"/>
</dbReference>
<sequence>METGCRACTTGAAHCHGTLIRHWHGRPECTDDDCWSPELTVHAFDVECVAVGCECDQPIGSGARWASSPA</sequence>
<gene>
    <name evidence="1" type="ORF">MU0053_000106</name>
</gene>
<accession>A0ABM9L8H9</accession>
<dbReference type="EMBL" id="OY726397">
    <property type="protein sequence ID" value="CAJ1494629.1"/>
    <property type="molecule type" value="Genomic_DNA"/>
</dbReference>
<proteinExistence type="predicted"/>
<evidence type="ECO:0000313" key="2">
    <source>
        <dbReference type="Proteomes" id="UP001190465"/>
    </source>
</evidence>
<name>A0ABM9L8H9_9MYCO</name>